<dbReference type="EMBL" id="AP015042">
    <property type="protein sequence ID" value="BAT98394.1"/>
    <property type="molecule type" value="Genomic_DNA"/>
</dbReference>
<accession>A0A0S3SZH4</accession>
<evidence type="ECO:0000313" key="1">
    <source>
        <dbReference type="EMBL" id="BAT98394.1"/>
    </source>
</evidence>
<protein>
    <submittedName>
        <fullName evidence="1">Uncharacterized protein</fullName>
    </submittedName>
</protein>
<reference evidence="1 2" key="1">
    <citation type="journal article" date="2015" name="Sci. Rep.">
        <title>The power of single molecule real-time sequencing technology in the de novo assembly of a eukaryotic genome.</title>
        <authorList>
            <person name="Sakai H."/>
            <person name="Naito K."/>
            <person name="Ogiso-Tanaka E."/>
            <person name="Takahashi Y."/>
            <person name="Iseki K."/>
            <person name="Muto C."/>
            <person name="Satou K."/>
            <person name="Teruya K."/>
            <person name="Shiroma A."/>
            <person name="Shimoji M."/>
            <person name="Hirano T."/>
            <person name="Itoh T."/>
            <person name="Kaga A."/>
            <person name="Tomooka N."/>
        </authorList>
    </citation>
    <scope>NUCLEOTIDE SEQUENCE [LARGE SCALE GENOMIC DNA]</scope>
    <source>
        <strain evidence="2">cv. Shumari</strain>
    </source>
</reference>
<keyword evidence="2" id="KW-1185">Reference proteome</keyword>
<sequence>MSCISSNNSGKQNSSGCVNSSGFTWGTKNNSMFLSCVKLPGGLLLSISCLGQRVWDCFKACVSLPVRRCCITCCGCCVC</sequence>
<organism evidence="1 2">
    <name type="scientific">Vigna angularis var. angularis</name>
    <dbReference type="NCBI Taxonomy" id="157739"/>
    <lineage>
        <taxon>Eukaryota</taxon>
        <taxon>Viridiplantae</taxon>
        <taxon>Streptophyta</taxon>
        <taxon>Embryophyta</taxon>
        <taxon>Tracheophyta</taxon>
        <taxon>Spermatophyta</taxon>
        <taxon>Magnoliopsida</taxon>
        <taxon>eudicotyledons</taxon>
        <taxon>Gunneridae</taxon>
        <taxon>Pentapetalae</taxon>
        <taxon>rosids</taxon>
        <taxon>fabids</taxon>
        <taxon>Fabales</taxon>
        <taxon>Fabaceae</taxon>
        <taxon>Papilionoideae</taxon>
        <taxon>50 kb inversion clade</taxon>
        <taxon>NPAAA clade</taxon>
        <taxon>indigoferoid/millettioid clade</taxon>
        <taxon>Phaseoleae</taxon>
        <taxon>Vigna</taxon>
    </lineage>
</organism>
<proteinExistence type="predicted"/>
<dbReference type="Proteomes" id="UP000291084">
    <property type="component" value="Chromosome 9"/>
</dbReference>
<evidence type="ECO:0000313" key="2">
    <source>
        <dbReference type="Proteomes" id="UP000291084"/>
    </source>
</evidence>
<dbReference type="AlphaFoldDB" id="A0A0S3SZH4"/>
<name>A0A0S3SZH4_PHAAN</name>
<gene>
    <name evidence="1" type="primary">Vigan.09G204600</name>
    <name evidence="1" type="ORF">VIGAN_09204600</name>
</gene>